<dbReference type="Gene3D" id="1.10.287.1490">
    <property type="match status" value="1"/>
</dbReference>
<keyword evidence="3" id="KW-0597">Phosphoprotein</keyword>
<keyword evidence="2" id="KW-0963">Cytoplasm</keyword>
<dbReference type="GO" id="GO:0005876">
    <property type="term" value="C:spindle microtubule"/>
    <property type="evidence" value="ECO:0007669"/>
    <property type="project" value="TreeGrafter"/>
</dbReference>
<dbReference type="InterPro" id="IPR051841">
    <property type="entry name" value="MT-Golgi_org_protein"/>
</dbReference>
<dbReference type="Proteomes" id="UP000246464">
    <property type="component" value="Chromosome 3"/>
</dbReference>
<feature type="coiled-coil region" evidence="5">
    <location>
        <begin position="362"/>
        <end position="403"/>
    </location>
</feature>
<dbReference type="GO" id="GO:0000922">
    <property type="term" value="C:spindle pole"/>
    <property type="evidence" value="ECO:0007669"/>
    <property type="project" value="TreeGrafter"/>
</dbReference>
<dbReference type="GO" id="GO:0008017">
    <property type="term" value="F:microtubule binding"/>
    <property type="evidence" value="ECO:0007669"/>
    <property type="project" value="TreeGrafter"/>
</dbReference>
<sequence length="2010" mass="227172">MAINLGVKALLSWVNSIKLSDRDIAVDDLQDGIVFLKVIHVLKKQPNPCFSQSIEERFNVIANFVDGDCRFNAAKGTSLHWDNIIDGVNLTAEVAKVLLLLLYYDMMNDRCTLNMLECDVEREIANLTGSFVMESEGCVYLSQRLDAYLSKRHLPVSREIFERSATTSSSNVSTISSLSDDESPVFHRTQKITFVDMQTVASSSVSMSPLQDIMNTPKFQMRKMQRQMVKERDYRDGLERELSSKLALIAQKESHINQLQYRLDKLKEEQGDQEQVSREEMIDLETKNDTLQMRLNEMLKQNKDLKSTSSLTERKVDDLTEENGVLSSRMRAVCSQLAIFEAEVGRLTETQASAQQEWQSTTSHLQTELNQATAQKELLTEQIQILHGKISCLEDEIRKITEEEVGENMGPVMEREMVETEITGLKNELESTFCTLKKAEVEIQTKTRQLAEYQQEITQQKELLKQQQSQTEEMIQAKDEILDNLQKEITEQRAVLQREIQDLELQLEQVEQQKTEQATRLQQHIAQFEQEIKKLKEIKKEKEDVLHQTEERVKDLETKLSAASALLANKDQQITSLKEEAEQEIQLKQDLLAKSQQENIQQREVLRQQVASCGKEAQKLNAEIQVKNEQLVTLKNDSSQQSALLEQELKGLRNQVESLKDSLRKSAEQVQAQLVIIDKQEQESSHQKELLKQKLSASEDRVRSMSVEIQAEEEQMNMLKNQSSQQSELLHQEIGDLKKQVECLSVSLTSAEENLQSKESLFAKQQQQNSQNMEALQAQMVASQDEVKRLNAEIHTKEEQLAQLKTETSTHCELLQQEIEGLNKQIESMNISLEITKDQVKAKEELIAKQEQESTSQIEALTKHSAVLEDKVNQLREEIHTKEGEVDALKVESCKESVELQNEIQTLKDQVESLSEALKTATEQVHDKENLLAQKELEISQGKDTFQNLMATSEKELRGLREQIQAKEDQLLQQKKEGSIHSDMLQEEIRCLKTQLDSLVDSLTKAEEKVKTQLVMLNKQEQESCHQKELLQQQLLTSEDQVRRMKEEMQAKEEQMILLRTDGSEQSGLLNQEIQSLKEQVETLGSSLSKAEEKVKTQLVMLNKQEQESCHQKELLQQQLLTSEDQVRRMKEEMQAKEEQMILLRTDGSEQSGLLNQEIQSLKEQVETLGSSLSKVEEDMQSKEDLLTRRGEEIQKLKECQNEKESLLLQTEEKIKILQTELSAVNTLVADKDQNLNTLREEVATQGNLVLQAREEAEANERILAEIKEESSKQKDVLQNEIRDLKGEVKNICVKLLAKEQMLLKTQQVSSQQIDLLQRQLVSVNADLSQHKEAHAADLRLKEDAQELQVATLRDKEAIFQEKEVLMARIHQAENDHKALETQLKAVAFEQERLAQAKQAVERENTASRKLESALEHELEVLKSEKVQLLKENKKAEGIEALKRDLQEQLSAKSEAAEHYKSQMEKAVSHYNSGRLLLQECQQEVAELKHSIEVKESEAKTIATENKLLQLDLERAQTNETKLLEMVASLKAKLAFADHKLQVQNTIHDEEGSATELCYLDVPKAHSSIHTRVKRTISSDSLDQSSLEDSLNITRKPLAPGESSTPLVRSSERLAAKRRVLETESLESLYFTPINTRQNNRVVGKLEPIPADIGREAGYTLDRSNFSIANPNNVSNATFYSLASAGSQPNLSSAHSAQPQSTELFRTNDSASDQLIGLPGYRRSTIHSQTTSTFCVGAENEPDGGPDDWIRIAELQARNKACLPHLKSSYPVESETGHGGVLIFTDEEVRTGDPTDTIRRASTMPGQLQDSLVSHRHSLMMGQSGAAVSTRSHRLSLMPGQLPSKTASASQLRSPKGTKRSSSTLSLYQTSPEKKVKASCFPRPLTPKNKNVNSGSSSSRFHPVLSPADRRQSMVFTIDNTPKKTNYLKKGLNKLRTSTSTSTSVLSGDSHTGVGRAGRASNFKSPQVTGKGQRKSPQTARKTGKSPGLTASARKTVSIFGENLAGGWKR</sequence>
<evidence type="ECO:0000256" key="2">
    <source>
        <dbReference type="ARBA" id="ARBA00022490"/>
    </source>
</evidence>
<dbReference type="GO" id="GO:0005813">
    <property type="term" value="C:centrosome"/>
    <property type="evidence" value="ECO:0007669"/>
    <property type="project" value="TreeGrafter"/>
</dbReference>
<feature type="coiled-coil region" evidence="5">
    <location>
        <begin position="221"/>
        <end position="322"/>
    </location>
</feature>
<reference evidence="8 9" key="1">
    <citation type="submission" date="2017-12" db="EMBL/GenBank/DDBJ databases">
        <title>Integrating genomic resources of turbot (Scophthalmus maximus) in depth evaluation of genetic and physical mapping variation across individuals.</title>
        <authorList>
            <person name="Martinez P."/>
        </authorList>
    </citation>
    <scope>NUCLEOTIDE SEQUENCE [LARGE SCALE GENOMIC DNA]</scope>
</reference>
<feature type="region of interest" description="Disordered" evidence="6">
    <location>
        <begin position="1930"/>
        <end position="1996"/>
    </location>
</feature>
<name>A0A2U9B5W4_SCOMX</name>
<evidence type="ECO:0000256" key="1">
    <source>
        <dbReference type="ARBA" id="ARBA00004496"/>
    </source>
</evidence>
<comment type="subcellular location">
    <subcellularLocation>
        <location evidence="1">Cytoplasm</location>
    </subcellularLocation>
</comment>
<feature type="coiled-coil region" evidence="5">
    <location>
        <begin position="1250"/>
        <end position="1533"/>
    </location>
</feature>
<evidence type="ECO:0000313" key="9">
    <source>
        <dbReference type="Proteomes" id="UP000246464"/>
    </source>
</evidence>
<feature type="compositionally biased region" description="Polar residues" evidence="6">
    <location>
        <begin position="1860"/>
        <end position="1871"/>
    </location>
</feature>
<feature type="compositionally biased region" description="Polar residues" evidence="6">
    <location>
        <begin position="1843"/>
        <end position="1853"/>
    </location>
</feature>
<feature type="compositionally biased region" description="Polar residues" evidence="6">
    <location>
        <begin position="1962"/>
        <end position="1981"/>
    </location>
</feature>
<protein>
    <submittedName>
        <fullName evidence="8">Putative nuclear mitotic apparatus protein 1 isoform 2</fullName>
    </submittedName>
</protein>
<keyword evidence="9" id="KW-1185">Reference proteome</keyword>
<dbReference type="CDD" id="cd22224">
    <property type="entry name" value="HkD_NuMA"/>
    <property type="match status" value="1"/>
</dbReference>
<feature type="domain" description="Nuclear mitotic apparatus protein 1 N-terminal hook" evidence="7">
    <location>
        <begin position="5"/>
        <end position="152"/>
    </location>
</feature>
<evidence type="ECO:0000256" key="3">
    <source>
        <dbReference type="ARBA" id="ARBA00022553"/>
    </source>
</evidence>
<dbReference type="GO" id="GO:0005737">
    <property type="term" value="C:cytoplasm"/>
    <property type="evidence" value="ECO:0007669"/>
    <property type="project" value="UniProtKB-SubCell"/>
</dbReference>
<keyword evidence="4 5" id="KW-0175">Coiled coil</keyword>
<organism evidence="8 9">
    <name type="scientific">Scophthalmus maximus</name>
    <name type="common">Turbot</name>
    <name type="synonym">Psetta maxima</name>
    <dbReference type="NCBI Taxonomy" id="52904"/>
    <lineage>
        <taxon>Eukaryota</taxon>
        <taxon>Metazoa</taxon>
        <taxon>Chordata</taxon>
        <taxon>Craniata</taxon>
        <taxon>Vertebrata</taxon>
        <taxon>Euteleostomi</taxon>
        <taxon>Actinopterygii</taxon>
        <taxon>Neopterygii</taxon>
        <taxon>Teleostei</taxon>
        <taxon>Neoteleostei</taxon>
        <taxon>Acanthomorphata</taxon>
        <taxon>Carangaria</taxon>
        <taxon>Pleuronectiformes</taxon>
        <taxon>Pleuronectoidei</taxon>
        <taxon>Scophthalmidae</taxon>
        <taxon>Scophthalmus</taxon>
    </lineage>
</organism>
<dbReference type="GO" id="GO:0000132">
    <property type="term" value="P:establishment of mitotic spindle orientation"/>
    <property type="evidence" value="ECO:0007669"/>
    <property type="project" value="TreeGrafter"/>
</dbReference>
<proteinExistence type="predicted"/>
<accession>A0A2U9B5W4</accession>
<dbReference type="PANTHER" id="PTHR18902:SF24">
    <property type="entry name" value="NUCLEAR MITOTIC APPARATUS PROTEIN 1"/>
    <property type="match status" value="1"/>
</dbReference>
<dbReference type="InterPro" id="IPR048724">
    <property type="entry name" value="NuMA_N_HOOK"/>
</dbReference>
<feature type="coiled-coil region" evidence="5">
    <location>
        <begin position="436"/>
        <end position="1221"/>
    </location>
</feature>
<evidence type="ECO:0000256" key="6">
    <source>
        <dbReference type="SAM" id="MobiDB-lite"/>
    </source>
</evidence>
<dbReference type="Pfam" id="PF21670">
    <property type="entry name" value="HOOK_N_NuMA"/>
    <property type="match status" value="1"/>
</dbReference>
<dbReference type="EMBL" id="CP026245">
    <property type="protein sequence ID" value="AWO99138.1"/>
    <property type="molecule type" value="Genomic_DNA"/>
</dbReference>
<evidence type="ECO:0000256" key="5">
    <source>
        <dbReference type="SAM" id="Coils"/>
    </source>
</evidence>
<evidence type="ECO:0000259" key="7">
    <source>
        <dbReference type="Pfam" id="PF21670"/>
    </source>
</evidence>
<evidence type="ECO:0000256" key="4">
    <source>
        <dbReference type="ARBA" id="ARBA00023054"/>
    </source>
</evidence>
<feature type="region of interest" description="Disordered" evidence="6">
    <location>
        <begin position="1838"/>
        <end position="1908"/>
    </location>
</feature>
<dbReference type="PANTHER" id="PTHR18902">
    <property type="entry name" value="NUCLEAR MITOTIC APPARATUS PROTEIN 1-RELATED"/>
    <property type="match status" value="1"/>
</dbReference>
<evidence type="ECO:0000313" key="8">
    <source>
        <dbReference type="EMBL" id="AWO99138.1"/>
    </source>
</evidence>
<gene>
    <name evidence="8" type="ORF">SMAX5B_013342</name>
</gene>